<dbReference type="Proteomes" id="UP001207654">
    <property type="component" value="Unassembled WGS sequence"/>
</dbReference>
<dbReference type="EMBL" id="JAPNKA010000001">
    <property type="protein sequence ID" value="MCY1082745.1"/>
    <property type="molecule type" value="Genomic_DNA"/>
</dbReference>
<feature type="signal peptide" evidence="1">
    <location>
        <begin position="1"/>
        <end position="23"/>
    </location>
</feature>
<comment type="caution">
    <text evidence="2">The sequence shown here is derived from an EMBL/GenBank/DDBJ whole genome shotgun (WGS) entry which is preliminary data.</text>
</comment>
<evidence type="ECO:0000313" key="2">
    <source>
        <dbReference type="EMBL" id="MCY1082745.1"/>
    </source>
</evidence>
<name>A0ABT4AM36_9BACT</name>
<dbReference type="RefSeq" id="WP_267541303.1">
    <property type="nucleotide sequence ID" value="NZ_JAPNKA010000001.1"/>
</dbReference>
<gene>
    <name evidence="2" type="ORF">OV287_50675</name>
</gene>
<keyword evidence="1" id="KW-0732">Signal</keyword>
<reference evidence="2 3" key="1">
    <citation type="submission" date="2022-11" db="EMBL/GenBank/DDBJ databases">
        <title>Minimal conservation of predation-associated metabolite biosynthetic gene clusters underscores biosynthetic potential of Myxococcota including descriptions for ten novel species: Archangium lansinium sp. nov., Myxococcus landrumus sp. nov., Nannocystis bai.</title>
        <authorList>
            <person name="Ahearne A."/>
            <person name="Stevens C."/>
            <person name="Phillips K."/>
        </authorList>
    </citation>
    <scope>NUCLEOTIDE SEQUENCE [LARGE SCALE GENOMIC DNA]</scope>
    <source>
        <strain evidence="2 3">MIWBW</strain>
    </source>
</reference>
<evidence type="ECO:0000313" key="3">
    <source>
        <dbReference type="Proteomes" id="UP001207654"/>
    </source>
</evidence>
<evidence type="ECO:0000256" key="1">
    <source>
        <dbReference type="SAM" id="SignalP"/>
    </source>
</evidence>
<proteinExistence type="predicted"/>
<accession>A0ABT4AM36</accession>
<organism evidence="2 3">
    <name type="scientific">Archangium lansingense</name>
    <dbReference type="NCBI Taxonomy" id="2995310"/>
    <lineage>
        <taxon>Bacteria</taxon>
        <taxon>Pseudomonadati</taxon>
        <taxon>Myxococcota</taxon>
        <taxon>Myxococcia</taxon>
        <taxon>Myxococcales</taxon>
        <taxon>Cystobacterineae</taxon>
        <taxon>Archangiaceae</taxon>
        <taxon>Archangium</taxon>
    </lineage>
</organism>
<keyword evidence="3" id="KW-1185">Reference proteome</keyword>
<sequence length="288" mass="30024">MKKIALCMGLALWTLTVSPPAAAQSAACTTTDGSKVVNGLLSSLTPVLNKTWPSLAVDLGLDPMKDVYEGPIKLGCKYGGHEICAAQAASCEDMWADVDVSSINGLAYMQFEDLAVTKLQAASGTQVCPFNSKASGGSYSCSYSGMGAGNAYLIDNSQISATLSKIKVKVKCNLGGFAYKWTETVYSGKAKCYGNKPSGNATLNFCAGTCASGSAPATLAYSAVDKLDIQLSGLSCDVSPDYNPVSWVAEVLAPALESTIVKKITPPIKDALNDLLKDQLPFPTKCGP</sequence>
<feature type="chain" id="PRO_5046429334" evidence="1">
    <location>
        <begin position="24"/>
        <end position="288"/>
    </location>
</feature>
<protein>
    <submittedName>
        <fullName evidence="2">Uncharacterized protein</fullName>
    </submittedName>
</protein>